<dbReference type="PANTHER" id="PTHR12674">
    <property type="entry name" value="PREFOLDIN SUBUNIT 5"/>
    <property type="match status" value="1"/>
</dbReference>
<dbReference type="InterPro" id="IPR009053">
    <property type="entry name" value="Prefoldin"/>
</dbReference>
<dbReference type="AlphaFoldDB" id="H9BA13"/>
<dbReference type="GO" id="GO:0005737">
    <property type="term" value="C:cytoplasm"/>
    <property type="evidence" value="ECO:0007669"/>
    <property type="project" value="TreeGrafter"/>
</dbReference>
<sequence length="218" mass="23862">MYPASTCVAFLLSMTVMCLFFSQKGNVTTTRGFLVYPMGFLSGCVAAMAAPTAGTVKQDINNLGSLTLDQCSSLVRRAEAEVENLSNHLSQLKFAASRVSEAREAVIQLDAYRQRQKEGEAPEVLVPLTGALYVKGRLDCDDKVLVDIGAGYMIQKTYQDEKKDAMRILTFMSEQQARLEKIISDKVKQLQVLVATLNRSRDEAPSGASVARRQPASA</sequence>
<evidence type="ECO:0008006" key="5">
    <source>
        <dbReference type="Google" id="ProtNLM"/>
    </source>
</evidence>
<keyword evidence="3" id="KW-0732">Signal</keyword>
<dbReference type="GO" id="GO:0006457">
    <property type="term" value="P:protein folding"/>
    <property type="evidence" value="ECO:0007669"/>
    <property type="project" value="InterPro"/>
</dbReference>
<dbReference type="SUPFAM" id="SSF46579">
    <property type="entry name" value="Prefoldin"/>
    <property type="match status" value="1"/>
</dbReference>
<dbReference type="GO" id="GO:1990114">
    <property type="term" value="P:RNA polymerase II core complex assembly"/>
    <property type="evidence" value="ECO:0007669"/>
    <property type="project" value="TreeGrafter"/>
</dbReference>
<protein>
    <recommendedName>
        <fullName evidence="5">Prefoldin subunit 5</fullName>
    </recommendedName>
</protein>
<feature type="chain" id="PRO_5003617947" description="Prefoldin subunit 5" evidence="3">
    <location>
        <begin position="19"/>
        <end position="218"/>
    </location>
</feature>
<dbReference type="InterPro" id="IPR011599">
    <property type="entry name" value="PFD_alpha_archaea"/>
</dbReference>
<dbReference type="InterPro" id="IPR004127">
    <property type="entry name" value="Prefoldin_subunit_alpha"/>
</dbReference>
<evidence type="ECO:0000256" key="3">
    <source>
        <dbReference type="SAM" id="SignalP"/>
    </source>
</evidence>
<dbReference type="GO" id="GO:1990113">
    <property type="term" value="P:RNA polymerase I assembly"/>
    <property type="evidence" value="ECO:0007669"/>
    <property type="project" value="TreeGrafter"/>
</dbReference>
<proteinExistence type="evidence at transcript level"/>
<comment type="similarity">
    <text evidence="1">Belongs to the prefoldin subunit alpha family.</text>
</comment>
<accession>H9BA13</accession>
<evidence type="ECO:0000313" key="4">
    <source>
        <dbReference type="EMBL" id="AET50823.1"/>
    </source>
</evidence>
<dbReference type="Pfam" id="PF02996">
    <property type="entry name" value="Prefoldin"/>
    <property type="match status" value="1"/>
</dbReference>
<organism evidence="4">
    <name type="scientific">Eimeria tenella</name>
    <name type="common">Coccidian parasite</name>
    <dbReference type="NCBI Taxonomy" id="5802"/>
    <lineage>
        <taxon>Eukaryota</taxon>
        <taxon>Sar</taxon>
        <taxon>Alveolata</taxon>
        <taxon>Apicomplexa</taxon>
        <taxon>Conoidasida</taxon>
        <taxon>Coccidia</taxon>
        <taxon>Eucoccidiorida</taxon>
        <taxon>Eimeriorina</taxon>
        <taxon>Eimeriidae</taxon>
        <taxon>Eimeria</taxon>
    </lineage>
</organism>
<dbReference type="GO" id="GO:0016272">
    <property type="term" value="C:prefoldin complex"/>
    <property type="evidence" value="ECO:0007669"/>
    <property type="project" value="InterPro"/>
</dbReference>
<reference evidence="4" key="1">
    <citation type="journal article" date="2012" name="BMC Genomics">
        <title>Characterisation of full-length cDNA sequences provides insights into the Eimeria tenella transcriptome.</title>
        <authorList>
            <person name="Amiruddin N."/>
            <person name="Lee X.W."/>
            <person name="Blake D.P."/>
            <person name="Suzuki Y."/>
            <person name="Tay Y.L."/>
            <person name="Lim L.S."/>
            <person name="Tomley F.M."/>
            <person name="Watanabe J."/>
            <person name="Sugimoto C."/>
            <person name="Wan K.L."/>
        </authorList>
    </citation>
    <scope>NUCLEOTIDE SEQUENCE</scope>
    <source>
        <strain evidence="4">Houghton</strain>
    </source>
</reference>
<keyword evidence="2" id="KW-0175">Coiled coil</keyword>
<dbReference type="EMBL" id="JN987600">
    <property type="protein sequence ID" value="AET50823.1"/>
    <property type="molecule type" value="mRNA"/>
</dbReference>
<feature type="signal peptide" evidence="3">
    <location>
        <begin position="1"/>
        <end position="18"/>
    </location>
</feature>
<feature type="coiled-coil region" evidence="2">
    <location>
        <begin position="68"/>
        <end position="95"/>
    </location>
</feature>
<name>H9BA13_EIMTE</name>
<evidence type="ECO:0000256" key="1">
    <source>
        <dbReference type="ARBA" id="ARBA00010048"/>
    </source>
</evidence>
<dbReference type="CDD" id="cd23157">
    <property type="entry name" value="Prefoldin_5"/>
    <property type="match status" value="1"/>
</dbReference>
<evidence type="ECO:0000256" key="2">
    <source>
        <dbReference type="SAM" id="Coils"/>
    </source>
</evidence>
<dbReference type="VEuPathDB" id="ToxoDB:ETH_00007940"/>
<dbReference type="PANTHER" id="PTHR12674:SF2">
    <property type="entry name" value="PREFOLDIN SUBUNIT 5"/>
    <property type="match status" value="1"/>
</dbReference>
<dbReference type="NCBIfam" id="TIGR00293">
    <property type="entry name" value="prefoldin subunit alpha"/>
    <property type="match status" value="1"/>
</dbReference>
<dbReference type="GO" id="GO:1990115">
    <property type="term" value="P:RNA polymerase III assembly"/>
    <property type="evidence" value="ECO:0007669"/>
    <property type="project" value="TreeGrafter"/>
</dbReference>
<dbReference type="Gene3D" id="1.10.287.370">
    <property type="match status" value="1"/>
</dbReference>
<dbReference type="GO" id="GO:0051082">
    <property type="term" value="F:unfolded protein binding"/>
    <property type="evidence" value="ECO:0007669"/>
    <property type="project" value="InterPro"/>
</dbReference>
<dbReference type="VEuPathDB" id="ToxoDB:ETH2_1455900"/>